<accession>A0A9Q8CH29</accession>
<dbReference type="EMBL" id="SCWD01000001">
    <property type="protein sequence ID" value="TDM03704.1"/>
    <property type="molecule type" value="Genomic_DNA"/>
</dbReference>
<dbReference type="AlphaFoldDB" id="A0A9Q8CH29"/>
<organism evidence="1 2">
    <name type="scientific">Macrococcus carouselicus</name>
    <dbReference type="NCBI Taxonomy" id="69969"/>
    <lineage>
        <taxon>Bacteria</taxon>
        <taxon>Bacillati</taxon>
        <taxon>Bacillota</taxon>
        <taxon>Bacilli</taxon>
        <taxon>Bacillales</taxon>
        <taxon>Staphylococcaceae</taxon>
        <taxon>Macrococcus</taxon>
    </lineage>
</organism>
<sequence length="81" mass="9541">MAESNYHLIIYTQPGCSLCEEAKRQLNFVDLPITYEEINITDHDELMMEYQIRVPVIVYEDQVIQEGIIDFVTVTERLEQC</sequence>
<evidence type="ECO:0000313" key="1">
    <source>
        <dbReference type="EMBL" id="TDM03704.1"/>
    </source>
</evidence>
<evidence type="ECO:0000313" key="2">
    <source>
        <dbReference type="Proteomes" id="UP000295280"/>
    </source>
</evidence>
<dbReference type="OrthoDB" id="32865at2"/>
<gene>
    <name evidence="1" type="ORF">ERX40_00635</name>
</gene>
<dbReference type="Proteomes" id="UP000295280">
    <property type="component" value="Unassembled WGS sequence"/>
</dbReference>
<dbReference type="Gene3D" id="3.40.30.10">
    <property type="entry name" value="Glutaredoxin"/>
    <property type="match status" value="1"/>
</dbReference>
<dbReference type="InterPro" id="IPR052565">
    <property type="entry name" value="Glutaredoxin-like_YDR286C"/>
</dbReference>
<comment type="caution">
    <text evidence="1">The sequence shown here is derived from an EMBL/GenBank/DDBJ whole genome shotgun (WGS) entry which is preliminary data.</text>
</comment>
<reference evidence="1 2" key="1">
    <citation type="submission" date="2019-01" db="EMBL/GenBank/DDBJ databases">
        <title>Draft genome sequences of the type strains of six Macrococcus species.</title>
        <authorList>
            <person name="Mazhar S."/>
            <person name="Altermann E."/>
            <person name="Hill C."/>
            <person name="Mcauliffe O."/>
        </authorList>
    </citation>
    <scope>NUCLEOTIDE SEQUENCE [LARGE SCALE GENOMIC DNA]</scope>
    <source>
        <strain evidence="1 2">ATCC 51828</strain>
    </source>
</reference>
<dbReference type="CDD" id="cd02976">
    <property type="entry name" value="NrdH"/>
    <property type="match status" value="1"/>
</dbReference>
<keyword evidence="2" id="KW-1185">Reference proteome</keyword>
<dbReference type="InterPro" id="IPR036249">
    <property type="entry name" value="Thioredoxin-like_sf"/>
</dbReference>
<dbReference type="PANTHER" id="PTHR33558:SF1">
    <property type="entry name" value="GLUTAREDOXIN-LIKE PROTEIN C5ORF63 HOMOLOG"/>
    <property type="match status" value="1"/>
</dbReference>
<protein>
    <submittedName>
        <fullName evidence="1">Glutaredoxin family protein</fullName>
    </submittedName>
</protein>
<dbReference type="RefSeq" id="WP_133416567.1">
    <property type="nucleotide sequence ID" value="NZ_SCWD01000001.1"/>
</dbReference>
<dbReference type="InterPro" id="IPR008554">
    <property type="entry name" value="Glutaredoxin-like"/>
</dbReference>
<dbReference type="SUPFAM" id="SSF52833">
    <property type="entry name" value="Thioredoxin-like"/>
    <property type="match status" value="1"/>
</dbReference>
<proteinExistence type="predicted"/>
<name>A0A9Q8CH29_9STAP</name>
<dbReference type="PANTHER" id="PTHR33558">
    <property type="entry name" value="GLUTAREDOXIN-LIKE PROTEIN C5ORF63 HOMOLOG"/>
    <property type="match status" value="1"/>
</dbReference>
<dbReference type="Pfam" id="PF05768">
    <property type="entry name" value="Glrx-like"/>
    <property type="match status" value="1"/>
</dbReference>